<feature type="transmembrane region" description="Helical" evidence="21">
    <location>
        <begin position="658"/>
        <end position="681"/>
    </location>
</feature>
<evidence type="ECO:0000256" key="5">
    <source>
        <dbReference type="ARBA" id="ARBA00022491"/>
    </source>
</evidence>
<dbReference type="Pfam" id="PF00001">
    <property type="entry name" value="7tm_1"/>
    <property type="match status" value="1"/>
</dbReference>
<keyword evidence="7 19" id="KW-0812">Transmembrane</keyword>
<keyword evidence="15" id="KW-0325">Glycoprotein</keyword>
<evidence type="ECO:0000256" key="12">
    <source>
        <dbReference type="ARBA" id="ARBA00023136"/>
    </source>
</evidence>
<feature type="transmembrane region" description="Helical" evidence="21">
    <location>
        <begin position="371"/>
        <end position="391"/>
    </location>
</feature>
<dbReference type="PRINTS" id="PR01471">
    <property type="entry name" value="HISTAMINEH3R"/>
</dbReference>
<comment type="similarity">
    <text evidence="19">Belongs to the G-protein coupled receptor 1 family.</text>
</comment>
<dbReference type="GO" id="GO:0071880">
    <property type="term" value="P:adenylate cyclase-activating adrenergic receptor signaling pathway"/>
    <property type="evidence" value="ECO:0007669"/>
    <property type="project" value="TreeGrafter"/>
</dbReference>
<dbReference type="CDD" id="cd15048">
    <property type="entry name" value="7tmA_Histamine_H3R_H4R"/>
    <property type="match status" value="1"/>
</dbReference>
<dbReference type="AlphaFoldDB" id="M7BMC3"/>
<evidence type="ECO:0000256" key="20">
    <source>
        <dbReference type="SAM" id="MobiDB-lite"/>
    </source>
</evidence>
<dbReference type="PRINTS" id="PR00237">
    <property type="entry name" value="GPCRRHODOPSN"/>
</dbReference>
<name>M7BMC3_CHEMY</name>
<keyword evidence="13" id="KW-1015">Disulfide bond</keyword>
<dbReference type="InterPro" id="IPR003980">
    <property type="entry name" value="Histamine_H3_rcpt"/>
</dbReference>
<dbReference type="SMART" id="SM00591">
    <property type="entry name" value="RWD"/>
    <property type="match status" value="1"/>
</dbReference>
<feature type="domain" description="G-protein coupled receptors family 1 profile" evidence="22">
    <location>
        <begin position="350"/>
        <end position="678"/>
    </location>
</feature>
<evidence type="ECO:0000259" key="22">
    <source>
        <dbReference type="PROSITE" id="PS50262"/>
    </source>
</evidence>
<dbReference type="PROSITE" id="PS50262">
    <property type="entry name" value="G_PROTEIN_RECEP_F1_2"/>
    <property type="match status" value="1"/>
</dbReference>
<dbReference type="GO" id="GO:0006417">
    <property type="term" value="P:regulation of translation"/>
    <property type="evidence" value="ECO:0007669"/>
    <property type="project" value="UniProtKB-KW"/>
</dbReference>
<evidence type="ECO:0000256" key="3">
    <source>
        <dbReference type="ARBA" id="ARBA00022475"/>
    </source>
</evidence>
<reference evidence="25" key="1">
    <citation type="journal article" date="2013" name="Nat. Genet.">
        <title>The draft genomes of soft-shell turtle and green sea turtle yield insights into the development and evolution of the turtle-specific body plan.</title>
        <authorList>
            <person name="Wang Z."/>
            <person name="Pascual-Anaya J."/>
            <person name="Zadissa A."/>
            <person name="Li W."/>
            <person name="Niimura Y."/>
            <person name="Huang Z."/>
            <person name="Li C."/>
            <person name="White S."/>
            <person name="Xiong Z."/>
            <person name="Fang D."/>
            <person name="Wang B."/>
            <person name="Ming Y."/>
            <person name="Chen Y."/>
            <person name="Zheng Y."/>
            <person name="Kuraku S."/>
            <person name="Pignatelli M."/>
            <person name="Herrero J."/>
            <person name="Beal K."/>
            <person name="Nozawa M."/>
            <person name="Li Q."/>
            <person name="Wang J."/>
            <person name="Zhang H."/>
            <person name="Yu L."/>
            <person name="Shigenobu S."/>
            <person name="Wang J."/>
            <person name="Liu J."/>
            <person name="Flicek P."/>
            <person name="Searle S."/>
            <person name="Wang J."/>
            <person name="Kuratani S."/>
            <person name="Yin Y."/>
            <person name="Aken B."/>
            <person name="Zhang G."/>
            <person name="Irie N."/>
        </authorList>
    </citation>
    <scope>NUCLEOTIDE SEQUENCE [LARGE SCALE GENOMIC DNA]</scope>
</reference>
<feature type="region of interest" description="Disordered" evidence="20">
    <location>
        <begin position="570"/>
        <end position="600"/>
    </location>
</feature>
<sequence>MGAAGSGGQYVPRHFQQLPLSWSSEPRPVGAAISQTGRRQQMDEIDALSSIYGDDWCVVDEDERIFCIKISDCLEQPKWTLCLQVILPSEYPAAAPPIYQLNAPWLRGQDYMELANSLEEIYVKNLGESILYLWVEKIREVLIEKSQSSDTETFEQSDRRLYFALDNPDKICYKFYRSTPAGPNVEKITEEIDEDNEDDYSLEYQPVQEDTVKTLNFVISESQEDEELPPINHGNPISDRRSTFQAHLAPVVSPKQVKMVLAKLHENKKIASATHNIYAYRNSYCTVSSEKSLKWMHNMYNNSTEDLLMTATCNGRTTSSTSNVERKFTLVVLVLLAVLMVLLALITVLGNALVILAFLVNKNLRHRSNYFFLNLAISDFLVGVFCIPLYIPYILTGKWIFGRTLCKLWLVVDYLMCTASAFSIVLISYDRFLSVTKAVTYRIQQGTMSKTIGKMVAVWVFAFLLYGPAILIWEPVVGCSNVPDGECYAEFYYNWYFLLCASTFEFFTPCISVGYFNMHIYWDIQKRKRKRLQSTVSISKQVSVPPTGNNVLMADHCSLKEEVHSTVLETEDSLSTTSRSQTQSLETDCSPQSRGYSITPDSDQSVTLRVKTRSKLNRDKNIAKSLAIIVCVFAICWAPYSLLMIIRAACYEKCVNEFLYEITFWLLWFNSSVNPFLYALCHVRFRKAFMKILCPKRFLVLPPALSVSS</sequence>
<feature type="transmembrane region" description="Helical" evidence="21">
    <location>
        <begin position="451"/>
        <end position="473"/>
    </location>
</feature>
<dbReference type="PANTHER" id="PTHR24248:SF120">
    <property type="entry name" value="G-PROTEIN COUPLED RECEPTORS FAMILY 1 PROFILE DOMAIN-CONTAINING PROTEIN"/>
    <property type="match status" value="1"/>
</dbReference>
<keyword evidence="12 21" id="KW-0472">Membrane</keyword>
<dbReference type="CDD" id="cd23821">
    <property type="entry name" value="RWD_IMPACT"/>
    <property type="match status" value="1"/>
</dbReference>
<dbReference type="InterPro" id="IPR017452">
    <property type="entry name" value="GPCR_Rhodpsn_7TM"/>
</dbReference>
<evidence type="ECO:0000256" key="6">
    <source>
        <dbReference type="ARBA" id="ARBA00022553"/>
    </source>
</evidence>
<evidence type="ECO:0000256" key="18">
    <source>
        <dbReference type="ARBA" id="ARBA00074679"/>
    </source>
</evidence>
<evidence type="ECO:0000259" key="23">
    <source>
        <dbReference type="PROSITE" id="PS50908"/>
    </source>
</evidence>
<dbReference type="InterPro" id="IPR000276">
    <property type="entry name" value="GPCR_Rhodpsn"/>
</dbReference>
<keyword evidence="16 19" id="KW-0807">Transducer</keyword>
<feature type="transmembrane region" description="Helical" evidence="21">
    <location>
        <begin position="411"/>
        <end position="430"/>
    </location>
</feature>
<evidence type="ECO:0000256" key="4">
    <source>
        <dbReference type="ARBA" id="ARBA00022490"/>
    </source>
</evidence>
<evidence type="ECO:0000256" key="19">
    <source>
        <dbReference type="RuleBase" id="RU000688"/>
    </source>
</evidence>
<dbReference type="PROSITE" id="PS50908">
    <property type="entry name" value="RWD"/>
    <property type="match status" value="1"/>
</dbReference>
<dbReference type="InterPro" id="IPR020568">
    <property type="entry name" value="Ribosomal_Su5_D2-typ_SF"/>
</dbReference>
<dbReference type="SUPFAM" id="SSF54211">
    <property type="entry name" value="Ribosomal protein S5 domain 2-like"/>
    <property type="match status" value="1"/>
</dbReference>
<dbReference type="GO" id="GO:0004969">
    <property type="term" value="F:histamine receptor activity"/>
    <property type="evidence" value="ECO:0007669"/>
    <property type="project" value="InterPro"/>
</dbReference>
<evidence type="ECO:0000256" key="2">
    <source>
        <dbReference type="ARBA" id="ARBA00004651"/>
    </source>
</evidence>
<keyword evidence="25" id="KW-1185">Reference proteome</keyword>
<evidence type="ECO:0000256" key="14">
    <source>
        <dbReference type="ARBA" id="ARBA00023170"/>
    </source>
</evidence>
<organism evidence="24 25">
    <name type="scientific">Chelonia mydas</name>
    <name type="common">Green sea-turtle</name>
    <name type="synonym">Chelonia agassizi</name>
    <dbReference type="NCBI Taxonomy" id="8469"/>
    <lineage>
        <taxon>Eukaryota</taxon>
        <taxon>Metazoa</taxon>
        <taxon>Chordata</taxon>
        <taxon>Craniata</taxon>
        <taxon>Vertebrata</taxon>
        <taxon>Euteleostomi</taxon>
        <taxon>Archelosauria</taxon>
        <taxon>Testudinata</taxon>
        <taxon>Testudines</taxon>
        <taxon>Cryptodira</taxon>
        <taxon>Durocryptodira</taxon>
        <taxon>Americhelydia</taxon>
        <taxon>Chelonioidea</taxon>
        <taxon>Cheloniidae</taxon>
        <taxon>Chelonia</taxon>
    </lineage>
</organism>
<feature type="transmembrane region" description="Helical" evidence="21">
    <location>
        <begin position="493"/>
        <end position="522"/>
    </location>
</feature>
<keyword evidence="10" id="KW-0346">Stress response</keyword>
<evidence type="ECO:0000256" key="21">
    <source>
        <dbReference type="SAM" id="Phobius"/>
    </source>
</evidence>
<keyword evidence="9 21" id="KW-1133">Transmembrane helix</keyword>
<evidence type="ECO:0000256" key="1">
    <source>
        <dbReference type="ARBA" id="ARBA00004496"/>
    </source>
</evidence>
<accession>M7BMC3</accession>
<evidence type="ECO:0000256" key="10">
    <source>
        <dbReference type="ARBA" id="ARBA00023016"/>
    </source>
</evidence>
<dbReference type="EMBL" id="KB519916">
    <property type="protein sequence ID" value="EMP38384.1"/>
    <property type="molecule type" value="Genomic_DNA"/>
</dbReference>
<keyword evidence="5" id="KW-0678">Repressor</keyword>
<dbReference type="FunFam" id="1.20.1070.10:FF:000138">
    <property type="entry name" value="histamine H3 receptor"/>
    <property type="match status" value="1"/>
</dbReference>
<dbReference type="GO" id="GO:0005886">
    <property type="term" value="C:plasma membrane"/>
    <property type="evidence" value="ECO:0007669"/>
    <property type="project" value="UniProtKB-SubCell"/>
</dbReference>
<gene>
    <name evidence="24" type="ORF">UY3_04419</name>
</gene>
<dbReference type="Proteomes" id="UP000031443">
    <property type="component" value="Unassembled WGS sequence"/>
</dbReference>
<feature type="transmembrane region" description="Helical" evidence="21">
    <location>
        <begin position="625"/>
        <end position="646"/>
    </location>
</feature>
<feature type="compositionally biased region" description="Polar residues" evidence="20">
    <location>
        <begin position="589"/>
        <end position="600"/>
    </location>
</feature>
<keyword evidence="3" id="KW-1003">Cell membrane</keyword>
<feature type="domain" description="RWD" evidence="23">
    <location>
        <begin position="43"/>
        <end position="145"/>
    </location>
</feature>
<evidence type="ECO:0000256" key="11">
    <source>
        <dbReference type="ARBA" id="ARBA00023040"/>
    </source>
</evidence>
<comment type="subunit">
    <text evidence="17">Interacts with GCN1; prevents the interaction of GCN1 with EIF2AK4/GCN2 and inhibits EIF2AK4/GCN2 kinase activity. Interaction with RPL39; this interaction occurs in a GCN1-independent manner. Associates with ribosomes; this interaction occurs in a GCN1-independent manner. Associates with actin; this interaction occurs in a GCN1-independent manner.</text>
</comment>
<dbReference type="SMART" id="SM01381">
    <property type="entry name" value="7TM_GPCR_Srsx"/>
    <property type="match status" value="1"/>
</dbReference>
<evidence type="ECO:0000256" key="15">
    <source>
        <dbReference type="ARBA" id="ARBA00023180"/>
    </source>
</evidence>
<dbReference type="InterPro" id="IPR006575">
    <property type="entry name" value="RWD_dom"/>
</dbReference>
<dbReference type="PROSITE" id="PS00237">
    <property type="entry name" value="G_PROTEIN_RECEP_F1_1"/>
    <property type="match status" value="1"/>
</dbReference>
<dbReference type="Gene3D" id="3.30.230.30">
    <property type="entry name" value="Impact, N-terminal domain"/>
    <property type="match status" value="1"/>
</dbReference>
<keyword evidence="11 19" id="KW-0297">G-protein coupled receptor</keyword>
<keyword evidence="4" id="KW-0963">Cytoplasm</keyword>
<dbReference type="PANTHER" id="PTHR24248">
    <property type="entry name" value="ADRENERGIC RECEPTOR-RELATED G-PROTEIN COUPLED RECEPTOR"/>
    <property type="match status" value="1"/>
</dbReference>
<dbReference type="InterPro" id="IPR016135">
    <property type="entry name" value="UBQ-conjugating_enzyme/RWD"/>
</dbReference>
<evidence type="ECO:0000313" key="25">
    <source>
        <dbReference type="Proteomes" id="UP000031443"/>
    </source>
</evidence>
<keyword evidence="6" id="KW-0597">Phosphoprotein</keyword>
<keyword evidence="8" id="KW-0810">Translation regulation</keyword>
<evidence type="ECO:0000256" key="7">
    <source>
        <dbReference type="ARBA" id="ARBA00022692"/>
    </source>
</evidence>
<evidence type="ECO:0000256" key="8">
    <source>
        <dbReference type="ARBA" id="ARBA00022845"/>
    </source>
</evidence>
<evidence type="ECO:0000256" key="17">
    <source>
        <dbReference type="ARBA" id="ARBA00047127"/>
    </source>
</evidence>
<dbReference type="SUPFAM" id="SSF81321">
    <property type="entry name" value="Family A G protein-coupled receptor-like"/>
    <property type="match status" value="1"/>
</dbReference>
<dbReference type="InterPro" id="IPR036956">
    <property type="entry name" value="Impact_N_sf"/>
</dbReference>
<dbReference type="eggNOG" id="KOG3656">
    <property type="taxonomic scope" value="Eukaryota"/>
</dbReference>
<keyword evidence="14 19" id="KW-0675">Receptor</keyword>
<feature type="transmembrane region" description="Helical" evidence="21">
    <location>
        <begin position="328"/>
        <end position="359"/>
    </location>
</feature>
<dbReference type="InterPro" id="IPR001498">
    <property type="entry name" value="Impact_N"/>
</dbReference>
<evidence type="ECO:0000256" key="16">
    <source>
        <dbReference type="ARBA" id="ARBA00023224"/>
    </source>
</evidence>
<evidence type="ECO:0000256" key="13">
    <source>
        <dbReference type="ARBA" id="ARBA00023157"/>
    </source>
</evidence>
<comment type="subcellular location">
    <subcellularLocation>
        <location evidence="2">Cell membrane</location>
        <topology evidence="2">Multi-pass membrane protein</topology>
    </subcellularLocation>
    <subcellularLocation>
        <location evidence="1">Cytoplasm</location>
    </subcellularLocation>
</comment>
<proteinExistence type="inferred from homology"/>
<evidence type="ECO:0000313" key="24">
    <source>
        <dbReference type="EMBL" id="EMP38384.1"/>
    </source>
</evidence>
<dbReference type="Pfam" id="PF05773">
    <property type="entry name" value="RWD"/>
    <property type="match status" value="1"/>
</dbReference>
<dbReference type="GO" id="GO:0043410">
    <property type="term" value="P:positive regulation of MAPK cascade"/>
    <property type="evidence" value="ECO:0007669"/>
    <property type="project" value="TreeGrafter"/>
</dbReference>
<feature type="compositionally biased region" description="Low complexity" evidence="20">
    <location>
        <begin position="573"/>
        <end position="587"/>
    </location>
</feature>
<dbReference type="Gene3D" id="3.10.110.10">
    <property type="entry name" value="Ubiquitin Conjugating Enzyme"/>
    <property type="match status" value="1"/>
</dbReference>
<dbReference type="SUPFAM" id="SSF54495">
    <property type="entry name" value="UBC-like"/>
    <property type="match status" value="1"/>
</dbReference>
<protein>
    <recommendedName>
        <fullName evidence="18">Histamine H3 receptor</fullName>
    </recommendedName>
</protein>
<dbReference type="Gene3D" id="1.20.1070.10">
    <property type="entry name" value="Rhodopsin 7-helix transmembrane proteins"/>
    <property type="match status" value="1"/>
</dbReference>
<dbReference type="GO" id="GO:0005737">
    <property type="term" value="C:cytoplasm"/>
    <property type="evidence" value="ECO:0007669"/>
    <property type="project" value="UniProtKB-SubCell"/>
</dbReference>
<evidence type="ECO:0000256" key="9">
    <source>
        <dbReference type="ARBA" id="ARBA00022989"/>
    </source>
</evidence>
<dbReference type="Pfam" id="PF01205">
    <property type="entry name" value="Impact_N"/>
    <property type="match status" value="1"/>
</dbReference>